<dbReference type="InterPro" id="IPR037523">
    <property type="entry name" value="VOC_core"/>
</dbReference>
<dbReference type="HOGENOM" id="CLU_046006_11_1_11"/>
<dbReference type="AlphaFoldDB" id="E3JCS5"/>
<name>E3JCS5_PSEI1</name>
<dbReference type="PROSITE" id="PS51819">
    <property type="entry name" value="VOC"/>
    <property type="match status" value="1"/>
</dbReference>
<dbReference type="eggNOG" id="COG2764">
    <property type="taxonomic scope" value="Bacteria"/>
</dbReference>
<protein>
    <submittedName>
        <fullName evidence="2">Glyoxalase/bleomycin resistance protein/dioxygenase</fullName>
    </submittedName>
</protein>
<dbReference type="PANTHER" id="PTHR34109:SF1">
    <property type="entry name" value="VOC DOMAIN-CONTAINING PROTEIN"/>
    <property type="match status" value="1"/>
</dbReference>
<dbReference type="Gene3D" id="3.30.720.110">
    <property type="match status" value="1"/>
</dbReference>
<evidence type="ECO:0000313" key="2">
    <source>
        <dbReference type="EMBL" id="ADP79915.1"/>
    </source>
</evidence>
<dbReference type="InParanoid" id="E3JCS5"/>
<accession>E3JCS5</accession>
<dbReference type="STRING" id="298654.FraEuI1c_1863"/>
<dbReference type="Gene3D" id="3.30.720.120">
    <property type="match status" value="1"/>
</dbReference>
<gene>
    <name evidence="2" type="ordered locus">FraEuI1c_1863</name>
</gene>
<keyword evidence="3" id="KW-1185">Reference proteome</keyword>
<feature type="domain" description="VOC" evidence="1">
    <location>
        <begin position="13"/>
        <end position="141"/>
    </location>
</feature>
<dbReference type="Proteomes" id="UP000002484">
    <property type="component" value="Chromosome"/>
</dbReference>
<evidence type="ECO:0000259" key="1">
    <source>
        <dbReference type="PROSITE" id="PS51819"/>
    </source>
</evidence>
<keyword evidence="2" id="KW-0560">Oxidoreductase</keyword>
<keyword evidence="2" id="KW-0223">Dioxygenase</keyword>
<organism evidence="2 3">
    <name type="scientific">Pseudofrankia inefficax (strain DSM 45817 / CECT 9037 / DDB 130130 / EuI1c)</name>
    <name type="common">Frankia inefficax</name>
    <dbReference type="NCBI Taxonomy" id="298654"/>
    <lineage>
        <taxon>Bacteria</taxon>
        <taxon>Bacillati</taxon>
        <taxon>Actinomycetota</taxon>
        <taxon>Actinomycetes</taxon>
        <taxon>Frankiales</taxon>
        <taxon>Frankiaceae</taxon>
        <taxon>Pseudofrankia</taxon>
    </lineage>
</organism>
<dbReference type="PANTHER" id="PTHR34109">
    <property type="entry name" value="BNAUNNG04460D PROTEIN-RELATED"/>
    <property type="match status" value="1"/>
</dbReference>
<evidence type="ECO:0000313" key="3">
    <source>
        <dbReference type="Proteomes" id="UP000002484"/>
    </source>
</evidence>
<dbReference type="GO" id="GO:0051213">
    <property type="term" value="F:dioxygenase activity"/>
    <property type="evidence" value="ECO:0007669"/>
    <property type="project" value="UniProtKB-KW"/>
</dbReference>
<dbReference type="KEGG" id="fri:FraEuI1c_1863"/>
<dbReference type="InterPro" id="IPR004360">
    <property type="entry name" value="Glyas_Fos-R_dOase_dom"/>
</dbReference>
<reference evidence="2 3" key="1">
    <citation type="submission" date="2010-10" db="EMBL/GenBank/DDBJ databases">
        <title>Complete sequence of Frankia sp. EuI1c.</title>
        <authorList>
            <consortium name="US DOE Joint Genome Institute"/>
            <person name="Lucas S."/>
            <person name="Copeland A."/>
            <person name="Lapidus A."/>
            <person name="Cheng J.-F."/>
            <person name="Bruce D."/>
            <person name="Goodwin L."/>
            <person name="Pitluck S."/>
            <person name="Chertkov O."/>
            <person name="Detter J.C."/>
            <person name="Han C."/>
            <person name="Tapia R."/>
            <person name="Land M."/>
            <person name="Hauser L."/>
            <person name="Jeffries C."/>
            <person name="Kyrpides N."/>
            <person name="Ivanova N."/>
            <person name="Mikhailova N."/>
            <person name="Beauchemin N."/>
            <person name="Sen A."/>
            <person name="Sur S.A."/>
            <person name="Gtari M."/>
            <person name="Wall L."/>
            <person name="Tisa L."/>
            <person name="Woyke T."/>
        </authorList>
    </citation>
    <scope>NUCLEOTIDE SEQUENCE [LARGE SCALE GENOMIC DNA]</scope>
    <source>
        <strain evidence="3">DSM 45817 / CECT 9037 / EuI1c</strain>
    </source>
</reference>
<dbReference type="SUPFAM" id="SSF54593">
    <property type="entry name" value="Glyoxalase/Bleomycin resistance protein/Dihydroxybiphenyl dioxygenase"/>
    <property type="match status" value="1"/>
</dbReference>
<dbReference type="EMBL" id="CP002299">
    <property type="protein sequence ID" value="ADP79915.1"/>
    <property type="molecule type" value="Genomic_DNA"/>
</dbReference>
<proteinExistence type="predicted"/>
<sequence length="164" mass="18171">MVSRIGNYRVMDEQVFTSSVHYRDPKAALAWLERVFGFEVTMAIDGPPEAPEMCHYEMSCAGAGRIMVGAEWAEWIRSPAGRGGSNSQVVHVMLPGGLDEHCERARAAGAEIAAEPTDQFYGDRVYRAVDLEGHRWTFSAHVRDVTRSEAEAALGQPIMATDWQ</sequence>
<dbReference type="Pfam" id="PF00903">
    <property type="entry name" value="Glyoxalase"/>
    <property type="match status" value="1"/>
</dbReference>
<dbReference type="InterPro" id="IPR029068">
    <property type="entry name" value="Glyas_Bleomycin-R_OHBP_Dase"/>
</dbReference>